<comment type="catalytic activity">
    <reaction evidence="11">
        <text>(6R)-5,10-methylene-5,6,7,8-tetrahydrofolate + NADP(+) = (6R)-5,10-methenyltetrahydrofolate + NADPH</text>
        <dbReference type="Rhea" id="RHEA:22812"/>
        <dbReference type="ChEBI" id="CHEBI:15636"/>
        <dbReference type="ChEBI" id="CHEBI:57455"/>
        <dbReference type="ChEBI" id="CHEBI:57783"/>
        <dbReference type="ChEBI" id="CHEBI:58349"/>
        <dbReference type="EC" id="1.5.1.5"/>
    </reaction>
</comment>
<dbReference type="GO" id="GO:0004477">
    <property type="term" value="F:methenyltetrahydrofolate cyclohydrolase activity"/>
    <property type="evidence" value="ECO:0007669"/>
    <property type="project" value="UniProtKB-UniRule"/>
</dbReference>
<keyword evidence="9 11" id="KW-0486">Methionine biosynthesis</keyword>
<dbReference type="GO" id="GO:0000105">
    <property type="term" value="P:L-histidine biosynthetic process"/>
    <property type="evidence" value="ECO:0007669"/>
    <property type="project" value="UniProtKB-KW"/>
</dbReference>
<keyword evidence="6 11" id="KW-0521">NADP</keyword>
<keyword evidence="3 11" id="KW-0028">Amino-acid biosynthesis</keyword>
<dbReference type="InterPro" id="IPR020630">
    <property type="entry name" value="THF_DH/CycHdrlase_cat_dom"/>
</dbReference>
<comment type="caution">
    <text evidence="11">Lacks conserved residue(s) required for the propagation of feature annotation.</text>
</comment>
<feature type="domain" description="Tetrahydrofolate dehydrogenase/cyclohydrolase NAD(P)-binding" evidence="13">
    <location>
        <begin position="139"/>
        <end position="276"/>
    </location>
</feature>
<evidence type="ECO:0000256" key="9">
    <source>
        <dbReference type="ARBA" id="ARBA00023167"/>
    </source>
</evidence>
<evidence type="ECO:0000259" key="13">
    <source>
        <dbReference type="Pfam" id="PF02882"/>
    </source>
</evidence>
<evidence type="ECO:0000256" key="2">
    <source>
        <dbReference type="ARBA" id="ARBA00022563"/>
    </source>
</evidence>
<dbReference type="InterPro" id="IPR000672">
    <property type="entry name" value="THF_DH/CycHdrlase"/>
</dbReference>
<dbReference type="CDD" id="cd01080">
    <property type="entry name" value="NAD_bind_m-THF_DH_Cyclohyd"/>
    <property type="match status" value="1"/>
</dbReference>
<comment type="pathway">
    <text evidence="1 11">One-carbon metabolism; tetrahydrofolate interconversion.</text>
</comment>
<evidence type="ECO:0000256" key="10">
    <source>
        <dbReference type="ARBA" id="ARBA00023268"/>
    </source>
</evidence>
<gene>
    <name evidence="11" type="primary">folD</name>
    <name evidence="14" type="ORF">DY240_11525</name>
</gene>
<evidence type="ECO:0000256" key="11">
    <source>
        <dbReference type="HAMAP-Rule" id="MF_01576"/>
    </source>
</evidence>
<dbReference type="SUPFAM" id="SSF51735">
    <property type="entry name" value="NAD(P)-binding Rossmann-fold domains"/>
    <property type="match status" value="1"/>
</dbReference>
<dbReference type="GO" id="GO:0035999">
    <property type="term" value="P:tetrahydrofolate interconversion"/>
    <property type="evidence" value="ECO:0007669"/>
    <property type="project" value="UniProtKB-UniRule"/>
</dbReference>
<evidence type="ECO:0000313" key="15">
    <source>
        <dbReference type="Proteomes" id="UP000284057"/>
    </source>
</evidence>
<feature type="binding site" evidence="11">
    <location>
        <begin position="165"/>
        <end position="167"/>
    </location>
    <ligand>
        <name>NADP(+)</name>
        <dbReference type="ChEBI" id="CHEBI:58349"/>
    </ligand>
</feature>
<keyword evidence="10 11" id="KW-0511">Multifunctional enzyme</keyword>
<dbReference type="PANTHER" id="PTHR48099">
    <property type="entry name" value="C-1-TETRAHYDROFOLATE SYNTHASE, CYTOPLASMIC-RELATED"/>
    <property type="match status" value="1"/>
</dbReference>
<dbReference type="GO" id="GO:0006164">
    <property type="term" value="P:purine nucleotide biosynthetic process"/>
    <property type="evidence" value="ECO:0007669"/>
    <property type="project" value="UniProtKB-KW"/>
</dbReference>
<dbReference type="RefSeq" id="WP_119660039.1">
    <property type="nucleotide sequence ID" value="NZ_QUAL01000107.1"/>
</dbReference>
<evidence type="ECO:0000256" key="1">
    <source>
        <dbReference type="ARBA" id="ARBA00004777"/>
    </source>
</evidence>
<feature type="binding site" evidence="11">
    <location>
        <position position="231"/>
    </location>
    <ligand>
        <name>NADP(+)</name>
        <dbReference type="ChEBI" id="CHEBI:58349"/>
    </ligand>
</feature>
<evidence type="ECO:0000256" key="6">
    <source>
        <dbReference type="ARBA" id="ARBA00022857"/>
    </source>
</evidence>
<keyword evidence="4 11" id="KW-0658">Purine biosynthesis</keyword>
<evidence type="ECO:0000256" key="4">
    <source>
        <dbReference type="ARBA" id="ARBA00022755"/>
    </source>
</evidence>
<dbReference type="AlphaFoldDB" id="A0A418KRJ4"/>
<evidence type="ECO:0000256" key="5">
    <source>
        <dbReference type="ARBA" id="ARBA00022801"/>
    </source>
</evidence>
<evidence type="ECO:0000256" key="3">
    <source>
        <dbReference type="ARBA" id="ARBA00022605"/>
    </source>
</evidence>
<evidence type="ECO:0000259" key="12">
    <source>
        <dbReference type="Pfam" id="PF00763"/>
    </source>
</evidence>
<dbReference type="EC" id="1.5.1.5" evidence="11"/>
<feature type="domain" description="Tetrahydrofolate dehydrogenase/cyclohydrolase catalytic" evidence="12">
    <location>
        <begin position="7"/>
        <end position="120"/>
    </location>
</feature>
<keyword evidence="7 11" id="KW-0560">Oxidoreductase</keyword>
<dbReference type="InterPro" id="IPR020631">
    <property type="entry name" value="THF_DH/CycHdrlase_NAD-bd_dom"/>
</dbReference>
<dbReference type="PRINTS" id="PR00085">
    <property type="entry name" value="THFDHDRGNASE"/>
</dbReference>
<dbReference type="Pfam" id="PF02882">
    <property type="entry name" value="THF_DHG_CYH_C"/>
    <property type="match status" value="1"/>
</dbReference>
<keyword evidence="15" id="KW-1185">Reference proteome</keyword>
<comment type="subunit">
    <text evidence="11">Homodimer.</text>
</comment>
<dbReference type="GO" id="GO:0009086">
    <property type="term" value="P:methionine biosynthetic process"/>
    <property type="evidence" value="ECO:0007669"/>
    <property type="project" value="UniProtKB-KW"/>
</dbReference>
<dbReference type="GO" id="GO:0004488">
    <property type="term" value="F:methylenetetrahydrofolate dehydrogenase (NADP+) activity"/>
    <property type="evidence" value="ECO:0007669"/>
    <property type="project" value="UniProtKB-UniRule"/>
</dbReference>
<dbReference type="SUPFAM" id="SSF53223">
    <property type="entry name" value="Aminoacid dehydrogenase-like, N-terminal domain"/>
    <property type="match status" value="1"/>
</dbReference>
<proteinExistence type="inferred from homology"/>
<keyword evidence="5 11" id="KW-0378">Hydrolase</keyword>
<comment type="caution">
    <text evidence="14">The sequence shown here is derived from an EMBL/GenBank/DDBJ whole genome shotgun (WGS) entry which is preliminary data.</text>
</comment>
<dbReference type="EMBL" id="QUAL01000107">
    <property type="protein sequence ID" value="RIQ25097.1"/>
    <property type="molecule type" value="Genomic_DNA"/>
</dbReference>
<comment type="similarity">
    <text evidence="11">Belongs to the tetrahydrofolate dehydrogenase/cyclohydrolase family.</text>
</comment>
<evidence type="ECO:0000313" key="14">
    <source>
        <dbReference type="EMBL" id="RIQ25097.1"/>
    </source>
</evidence>
<dbReference type="UniPathway" id="UPA00193"/>
<keyword evidence="2 11" id="KW-0554">One-carbon metabolism</keyword>
<dbReference type="HAMAP" id="MF_01576">
    <property type="entry name" value="THF_DHG_CYH"/>
    <property type="match status" value="1"/>
</dbReference>
<dbReference type="InterPro" id="IPR046346">
    <property type="entry name" value="Aminoacid_DH-like_N_sf"/>
</dbReference>
<evidence type="ECO:0000256" key="7">
    <source>
        <dbReference type="ARBA" id="ARBA00023002"/>
    </source>
</evidence>
<dbReference type="Proteomes" id="UP000284057">
    <property type="component" value="Unassembled WGS sequence"/>
</dbReference>
<dbReference type="EC" id="3.5.4.9" evidence="11"/>
<sequence length="285" mass="28508">MTANRLGGAELAARLRAQVAERANARRAEGRPARLVIVTATDDEASAWYVRSIASAAAKAGLDCDVADLGTAATAGDITTRLATLSDDPGVDGVMLQTPLPRGVALADVAGAIDPAKDVDGANPLSLGRLAAGRPAHAPATAAAVVALLDEYAVDLAGARAVVVGRSVVVGKPLAHLLLDRDATVTVCHSRTRDLAAVTSTADVLVAAVGRTQLITPEHVRPGAVVVDVGTNPTPDGGLAGDVDPAVAEVAAALTPVPGGVGPVTTALLLWHTVAGVVETARVTS</sequence>
<comment type="catalytic activity">
    <reaction evidence="11">
        <text>(6R)-5,10-methenyltetrahydrofolate + H2O = (6R)-10-formyltetrahydrofolate + H(+)</text>
        <dbReference type="Rhea" id="RHEA:23700"/>
        <dbReference type="ChEBI" id="CHEBI:15377"/>
        <dbReference type="ChEBI" id="CHEBI:15378"/>
        <dbReference type="ChEBI" id="CHEBI:57455"/>
        <dbReference type="ChEBI" id="CHEBI:195366"/>
        <dbReference type="EC" id="3.5.4.9"/>
    </reaction>
</comment>
<reference evidence="14 15" key="1">
    <citation type="submission" date="2018-09" db="EMBL/GenBank/DDBJ databases">
        <title>Isolation, diversity and antifungal activity of actinobacteria from wheat.</title>
        <authorList>
            <person name="Han C."/>
        </authorList>
    </citation>
    <scope>NUCLEOTIDE SEQUENCE [LARGE SCALE GENOMIC DNA]</scope>
    <source>
        <strain evidence="14 15">NEAU-YY265</strain>
    </source>
</reference>
<comment type="function">
    <text evidence="11">Catalyzes the oxidation of 5,10-methylenetetrahydrofolate to 5,10-methenyltetrahydrofolate and then the hydrolysis of 5,10-methenyltetrahydrofolate to 10-formyltetrahydrofolate.</text>
</comment>
<keyword evidence="8 11" id="KW-0368">Histidine biosynthesis</keyword>
<protein>
    <recommendedName>
        <fullName evidence="11">Bifunctional protein FolD</fullName>
    </recommendedName>
    <domain>
        <recommendedName>
            <fullName evidence="11">Methylenetetrahydrofolate dehydrogenase</fullName>
            <ecNumber evidence="11">1.5.1.5</ecNumber>
        </recommendedName>
    </domain>
    <domain>
        <recommendedName>
            <fullName evidence="11">Methenyltetrahydrofolate cyclohydrolase</fullName>
            <ecNumber evidence="11">3.5.4.9</ecNumber>
        </recommendedName>
    </domain>
</protein>
<dbReference type="Pfam" id="PF00763">
    <property type="entry name" value="THF_DHG_CYH"/>
    <property type="match status" value="1"/>
</dbReference>
<dbReference type="GO" id="GO:0005829">
    <property type="term" value="C:cytosol"/>
    <property type="evidence" value="ECO:0007669"/>
    <property type="project" value="TreeGrafter"/>
</dbReference>
<organism evidence="14 15">
    <name type="scientific">Jiangella rhizosphaerae</name>
    <dbReference type="NCBI Taxonomy" id="2293569"/>
    <lineage>
        <taxon>Bacteria</taxon>
        <taxon>Bacillati</taxon>
        <taxon>Actinomycetota</taxon>
        <taxon>Actinomycetes</taxon>
        <taxon>Jiangellales</taxon>
        <taxon>Jiangellaceae</taxon>
        <taxon>Jiangella</taxon>
    </lineage>
</organism>
<accession>A0A418KRJ4</accession>
<dbReference type="Gene3D" id="3.40.50.720">
    <property type="entry name" value="NAD(P)-binding Rossmann-like Domain"/>
    <property type="match status" value="1"/>
</dbReference>
<dbReference type="Gene3D" id="3.40.50.10860">
    <property type="entry name" value="Leucine Dehydrogenase, chain A, domain 1"/>
    <property type="match status" value="1"/>
</dbReference>
<dbReference type="OrthoDB" id="9803580at2"/>
<dbReference type="PANTHER" id="PTHR48099:SF5">
    <property type="entry name" value="C-1-TETRAHYDROFOLATE SYNTHASE, CYTOPLASMIC"/>
    <property type="match status" value="1"/>
</dbReference>
<dbReference type="InterPro" id="IPR036291">
    <property type="entry name" value="NAD(P)-bd_dom_sf"/>
</dbReference>
<name>A0A418KRJ4_9ACTN</name>
<evidence type="ECO:0000256" key="8">
    <source>
        <dbReference type="ARBA" id="ARBA00023102"/>
    </source>
</evidence>